<organism evidence="6 7">
    <name type="scientific">Belnapia rosea</name>
    <dbReference type="NCBI Taxonomy" id="938405"/>
    <lineage>
        <taxon>Bacteria</taxon>
        <taxon>Pseudomonadati</taxon>
        <taxon>Pseudomonadota</taxon>
        <taxon>Alphaproteobacteria</taxon>
        <taxon>Acetobacterales</taxon>
        <taxon>Roseomonadaceae</taxon>
        <taxon>Belnapia</taxon>
    </lineage>
</organism>
<feature type="transmembrane region" description="Helical" evidence="5">
    <location>
        <begin position="118"/>
        <end position="136"/>
    </location>
</feature>
<dbReference type="EMBL" id="FMZX01000020">
    <property type="protein sequence ID" value="SDE15042.1"/>
    <property type="molecule type" value="Genomic_DNA"/>
</dbReference>
<evidence type="ECO:0000256" key="4">
    <source>
        <dbReference type="ARBA" id="ARBA00023136"/>
    </source>
</evidence>
<dbReference type="Pfam" id="PF07264">
    <property type="entry name" value="EI24"/>
    <property type="match status" value="1"/>
</dbReference>
<keyword evidence="7" id="KW-1185">Reference proteome</keyword>
<feature type="transmembrane region" description="Helical" evidence="5">
    <location>
        <begin position="142"/>
        <end position="161"/>
    </location>
</feature>
<keyword evidence="4 5" id="KW-0472">Membrane</keyword>
<reference evidence="6 7" key="1">
    <citation type="submission" date="2016-10" db="EMBL/GenBank/DDBJ databases">
        <authorList>
            <person name="de Groot N.N."/>
        </authorList>
    </citation>
    <scope>NUCLEOTIDE SEQUENCE [LARGE SCALE GENOMIC DNA]</scope>
    <source>
        <strain evidence="6 7">CPCC 100156</strain>
    </source>
</reference>
<keyword evidence="2 5" id="KW-0812">Transmembrane</keyword>
<gene>
    <name evidence="6" type="ORF">SAMN04487779_102025</name>
</gene>
<name>A0A1G7AJT1_9PROT</name>
<dbReference type="RefSeq" id="WP_245704907.1">
    <property type="nucleotide sequence ID" value="NZ_FMZX01000020.1"/>
</dbReference>
<feature type="transmembrane region" description="Helical" evidence="5">
    <location>
        <begin position="181"/>
        <end position="204"/>
    </location>
</feature>
<dbReference type="Proteomes" id="UP000198925">
    <property type="component" value="Unassembled WGS sequence"/>
</dbReference>
<evidence type="ECO:0000256" key="3">
    <source>
        <dbReference type="ARBA" id="ARBA00022989"/>
    </source>
</evidence>
<feature type="transmembrane region" description="Helical" evidence="5">
    <location>
        <begin position="25"/>
        <end position="44"/>
    </location>
</feature>
<dbReference type="InterPro" id="IPR059112">
    <property type="entry name" value="CysZ/EI24"/>
</dbReference>
<accession>A0A1G7AJT1</accession>
<evidence type="ECO:0000313" key="6">
    <source>
        <dbReference type="EMBL" id="SDE15042.1"/>
    </source>
</evidence>
<keyword evidence="3 5" id="KW-1133">Transmembrane helix</keyword>
<evidence type="ECO:0000256" key="5">
    <source>
        <dbReference type="SAM" id="Phobius"/>
    </source>
</evidence>
<protein>
    <submittedName>
        <fullName evidence="6">Etoposide-induced protein 2.4 (EI24)</fullName>
    </submittedName>
</protein>
<dbReference type="STRING" id="938405.SAMN02927895_04770"/>
<sequence>MIAACLLSLRQLADPAFLGPLAKSFGAALLAFLGLAALAAWAVAGAAGGDGWLAGIAGALGGLLVLVLAIWLFVPVMLALSGLFLDPVAAAVERRYYPHLPPALGASLMAQTRFNIGFALKTGVVTLAALPLLAFAPPFGAVALWLISTIALGHGLFEGVAQRRMPVDAARVERRRREAPVLVLGALLAALSLVPGLNLLVPVLGTAAMTHLLHRGQERSAAGTAPQFRS</sequence>
<evidence type="ECO:0000313" key="7">
    <source>
        <dbReference type="Proteomes" id="UP000198925"/>
    </source>
</evidence>
<dbReference type="AlphaFoldDB" id="A0A1G7AJT1"/>
<comment type="subcellular location">
    <subcellularLocation>
        <location evidence="1">Membrane</location>
        <topology evidence="1">Multi-pass membrane protein</topology>
    </subcellularLocation>
</comment>
<evidence type="ECO:0000256" key="1">
    <source>
        <dbReference type="ARBA" id="ARBA00004141"/>
    </source>
</evidence>
<evidence type="ECO:0000256" key="2">
    <source>
        <dbReference type="ARBA" id="ARBA00022692"/>
    </source>
</evidence>
<proteinExistence type="predicted"/>